<keyword evidence="4" id="KW-0349">Heme</keyword>
<keyword evidence="5" id="KW-0812">Transmembrane</keyword>
<dbReference type="AlphaFoldDB" id="A0ABD1GVU0"/>
<dbReference type="PANTHER" id="PTHR47955">
    <property type="entry name" value="CYTOCHROME P450 FAMILY 71 PROTEIN"/>
    <property type="match status" value="1"/>
</dbReference>
<keyword evidence="10" id="KW-0503">Monooxygenase</keyword>
<evidence type="ECO:0000256" key="12">
    <source>
        <dbReference type="SAM" id="MobiDB-lite"/>
    </source>
</evidence>
<organism evidence="13 14">
    <name type="scientific">Salvia divinorum</name>
    <name type="common">Maria pastora</name>
    <name type="synonym">Diviner's sage</name>
    <dbReference type="NCBI Taxonomy" id="28513"/>
    <lineage>
        <taxon>Eukaryota</taxon>
        <taxon>Viridiplantae</taxon>
        <taxon>Streptophyta</taxon>
        <taxon>Embryophyta</taxon>
        <taxon>Tracheophyta</taxon>
        <taxon>Spermatophyta</taxon>
        <taxon>Magnoliopsida</taxon>
        <taxon>eudicotyledons</taxon>
        <taxon>Gunneridae</taxon>
        <taxon>Pentapetalae</taxon>
        <taxon>asterids</taxon>
        <taxon>lamiids</taxon>
        <taxon>Lamiales</taxon>
        <taxon>Lamiaceae</taxon>
        <taxon>Nepetoideae</taxon>
        <taxon>Mentheae</taxon>
        <taxon>Salviinae</taxon>
        <taxon>Salvia</taxon>
        <taxon>Salvia subgen. Calosphace</taxon>
    </lineage>
</organism>
<comment type="cofactor">
    <cofactor evidence="1">
        <name>heme</name>
        <dbReference type="ChEBI" id="CHEBI:30413"/>
    </cofactor>
</comment>
<reference evidence="13 14" key="1">
    <citation type="submission" date="2024-06" db="EMBL/GenBank/DDBJ databases">
        <title>A chromosome level genome sequence of Diviner's sage (Salvia divinorum).</title>
        <authorList>
            <person name="Ford S.A."/>
            <person name="Ro D.-K."/>
            <person name="Ness R.W."/>
            <person name="Phillips M.A."/>
        </authorList>
    </citation>
    <scope>NUCLEOTIDE SEQUENCE [LARGE SCALE GENOMIC DNA]</scope>
    <source>
        <strain evidence="13">SAF-2024a</strain>
        <tissue evidence="13">Leaf</tissue>
    </source>
</reference>
<evidence type="ECO:0000256" key="8">
    <source>
        <dbReference type="ARBA" id="ARBA00023002"/>
    </source>
</evidence>
<keyword evidence="6" id="KW-0479">Metal-binding</keyword>
<evidence type="ECO:0000313" key="13">
    <source>
        <dbReference type="EMBL" id="KAL1548114.1"/>
    </source>
</evidence>
<keyword evidence="11" id="KW-0472">Membrane</keyword>
<dbReference type="InterPro" id="IPR036396">
    <property type="entry name" value="Cyt_P450_sf"/>
</dbReference>
<evidence type="ECO:0000256" key="7">
    <source>
        <dbReference type="ARBA" id="ARBA00022989"/>
    </source>
</evidence>
<evidence type="ECO:0000256" key="1">
    <source>
        <dbReference type="ARBA" id="ARBA00001971"/>
    </source>
</evidence>
<accession>A0ABD1GVU0</accession>
<dbReference type="EMBL" id="JBEAFC010000007">
    <property type="protein sequence ID" value="KAL1548114.1"/>
    <property type="molecule type" value="Genomic_DNA"/>
</dbReference>
<comment type="similarity">
    <text evidence="3">Belongs to the cytochrome P450 family.</text>
</comment>
<dbReference type="InterPro" id="IPR001128">
    <property type="entry name" value="Cyt_P450"/>
</dbReference>
<evidence type="ECO:0000256" key="4">
    <source>
        <dbReference type="ARBA" id="ARBA00022617"/>
    </source>
</evidence>
<comment type="caution">
    <text evidence="13">The sequence shown here is derived from an EMBL/GenBank/DDBJ whole genome shotgun (WGS) entry which is preliminary data.</text>
</comment>
<feature type="compositionally biased region" description="Pro residues" evidence="12">
    <location>
        <begin position="11"/>
        <end position="22"/>
    </location>
</feature>
<dbReference type="Pfam" id="PF00067">
    <property type="entry name" value="p450"/>
    <property type="match status" value="2"/>
</dbReference>
<evidence type="ECO:0000256" key="10">
    <source>
        <dbReference type="ARBA" id="ARBA00023033"/>
    </source>
</evidence>
<feature type="region of interest" description="Disordered" evidence="12">
    <location>
        <begin position="1"/>
        <end position="24"/>
    </location>
</feature>
<comment type="subcellular location">
    <subcellularLocation>
        <location evidence="2">Membrane</location>
        <topology evidence="2">Single-pass membrane protein</topology>
    </subcellularLocation>
</comment>
<dbReference type="GO" id="GO:0016020">
    <property type="term" value="C:membrane"/>
    <property type="evidence" value="ECO:0007669"/>
    <property type="project" value="UniProtKB-SubCell"/>
</dbReference>
<name>A0ABD1GVU0_SALDI</name>
<evidence type="ECO:0000256" key="3">
    <source>
        <dbReference type="ARBA" id="ARBA00010617"/>
    </source>
</evidence>
<evidence type="ECO:0000256" key="5">
    <source>
        <dbReference type="ARBA" id="ARBA00022692"/>
    </source>
</evidence>
<dbReference type="GO" id="GO:0004497">
    <property type="term" value="F:monooxygenase activity"/>
    <property type="evidence" value="ECO:0007669"/>
    <property type="project" value="UniProtKB-KW"/>
</dbReference>
<dbReference type="Proteomes" id="UP001567538">
    <property type="component" value="Unassembled WGS sequence"/>
</dbReference>
<dbReference type="GO" id="GO:0046872">
    <property type="term" value="F:metal ion binding"/>
    <property type="evidence" value="ECO:0007669"/>
    <property type="project" value="UniProtKB-KW"/>
</dbReference>
<evidence type="ECO:0000313" key="14">
    <source>
        <dbReference type="Proteomes" id="UP001567538"/>
    </source>
</evidence>
<evidence type="ECO:0000256" key="11">
    <source>
        <dbReference type="ARBA" id="ARBA00023136"/>
    </source>
</evidence>
<protein>
    <submittedName>
        <fullName evidence="13">6,7,8-trihydroxycoumarin synthase-like isoform X1</fullName>
    </submittedName>
</protein>
<gene>
    <name evidence="13" type="ORF">AAHA92_16389</name>
</gene>
<sequence>MDISSLNLTIPSPPNHQKPQPSPAADLRGNKGFLLAGDLPTYLWKLSKKHNPIIQLKLGSISAIIVSSPELAKQVLKTQDLLFCTRPTFLGQQKLSYNNMDMGFSPYGDYWREMRKLTSIHLLSAGSSLICRIAFGRGHESRKERRFGEILREAQGVLASLCVSDFFPSLSWVDRLNGYRDWIDTTCEKLDVFYQEIINDHLDPKRQRKNENENEEDIVDILINLKDEKSLSVDINIKALLVSIFTGATDTSAAATVWVMTTLMKAPPKA</sequence>
<dbReference type="PANTHER" id="PTHR47955:SF22">
    <property type="entry name" value="CYTOCHROME P450 83B1-LIKE"/>
    <property type="match status" value="1"/>
</dbReference>
<dbReference type="Gene3D" id="1.10.630.10">
    <property type="entry name" value="Cytochrome P450"/>
    <property type="match status" value="1"/>
</dbReference>
<evidence type="ECO:0000256" key="9">
    <source>
        <dbReference type="ARBA" id="ARBA00023004"/>
    </source>
</evidence>
<dbReference type="SUPFAM" id="SSF48264">
    <property type="entry name" value="Cytochrome P450"/>
    <property type="match status" value="1"/>
</dbReference>
<keyword evidence="8" id="KW-0560">Oxidoreductase</keyword>
<evidence type="ECO:0000256" key="2">
    <source>
        <dbReference type="ARBA" id="ARBA00004167"/>
    </source>
</evidence>
<keyword evidence="9" id="KW-0408">Iron</keyword>
<feature type="compositionally biased region" description="Polar residues" evidence="12">
    <location>
        <begin position="1"/>
        <end position="10"/>
    </location>
</feature>
<evidence type="ECO:0000256" key="6">
    <source>
        <dbReference type="ARBA" id="ARBA00022723"/>
    </source>
</evidence>
<proteinExistence type="inferred from homology"/>
<keyword evidence="7" id="KW-1133">Transmembrane helix</keyword>
<keyword evidence="14" id="KW-1185">Reference proteome</keyword>